<evidence type="ECO:0008006" key="3">
    <source>
        <dbReference type="Google" id="ProtNLM"/>
    </source>
</evidence>
<dbReference type="AlphaFoldDB" id="A0A2W1JYI4"/>
<gene>
    <name evidence="1" type="ORF">C1752_02175</name>
</gene>
<sequence>MLSPFPGMDPYLEQPALWPEVHSRLLVAIADSLGPQLRPNYRVAIEKRVYEDTIGNLLVGPPDISVIKTPLQEDLPAHSNHTAVMEPVMVELPMPEEIQERYLEIREVGTGIVVTTLELISPSNKRSGKGRQQYEEKRLKILASQTHLVEIDLIRAFEPLPMLGITGTSLYRILVSRANQRPHAALYPFNLQRPIPAFPLPLKQDDAEVLTELQPLLNQIYDRASYDLAIDYDQEPVPPLSDEDTVWADTLLREKQHR</sequence>
<keyword evidence="2" id="KW-1185">Reference proteome</keyword>
<dbReference type="Proteomes" id="UP000248857">
    <property type="component" value="Unassembled WGS sequence"/>
</dbReference>
<evidence type="ECO:0000313" key="1">
    <source>
        <dbReference type="EMBL" id="PZD73267.1"/>
    </source>
</evidence>
<dbReference type="RefSeq" id="WP_110986155.1">
    <property type="nucleotide sequence ID" value="NZ_CAWNWM010000006.1"/>
</dbReference>
<organism evidence="1 2">
    <name type="scientific">Acaryochloris thomasi RCC1774</name>
    <dbReference type="NCBI Taxonomy" id="1764569"/>
    <lineage>
        <taxon>Bacteria</taxon>
        <taxon>Bacillati</taxon>
        <taxon>Cyanobacteriota</taxon>
        <taxon>Cyanophyceae</taxon>
        <taxon>Acaryochloridales</taxon>
        <taxon>Acaryochloridaceae</taxon>
        <taxon>Acaryochloris</taxon>
        <taxon>Acaryochloris thomasi</taxon>
    </lineage>
</organism>
<comment type="caution">
    <text evidence="1">The sequence shown here is derived from an EMBL/GenBank/DDBJ whole genome shotgun (WGS) entry which is preliminary data.</text>
</comment>
<dbReference type="OrthoDB" id="517639at2"/>
<name>A0A2W1JYI4_9CYAN</name>
<dbReference type="InterPro" id="IPR025132">
    <property type="entry name" value="DUF4058"/>
</dbReference>
<reference evidence="1 2" key="1">
    <citation type="journal article" date="2018" name="Sci. Rep.">
        <title>A novel species of the marine cyanobacterium Acaryochloris with a unique pigment content and lifestyle.</title>
        <authorList>
            <person name="Partensky F."/>
            <person name="Six C."/>
            <person name="Ratin M."/>
            <person name="Garczarek L."/>
            <person name="Vaulot D."/>
            <person name="Probert I."/>
            <person name="Calteau A."/>
            <person name="Gourvil P."/>
            <person name="Marie D."/>
            <person name="Grebert T."/>
            <person name="Bouchier C."/>
            <person name="Le Panse S."/>
            <person name="Gachenot M."/>
            <person name="Rodriguez F."/>
            <person name="Garrido J.L."/>
        </authorList>
    </citation>
    <scope>NUCLEOTIDE SEQUENCE [LARGE SCALE GENOMIC DNA]</scope>
    <source>
        <strain evidence="1 2">RCC1774</strain>
    </source>
</reference>
<dbReference type="EMBL" id="PQWO01000006">
    <property type="protein sequence ID" value="PZD73267.1"/>
    <property type="molecule type" value="Genomic_DNA"/>
</dbReference>
<accession>A0A2W1JYI4</accession>
<dbReference type="Pfam" id="PF13267">
    <property type="entry name" value="DUF4058"/>
    <property type="match status" value="1"/>
</dbReference>
<protein>
    <recommendedName>
        <fullName evidence="3">DUF4058 family protein</fullName>
    </recommendedName>
</protein>
<proteinExistence type="predicted"/>
<evidence type="ECO:0000313" key="2">
    <source>
        <dbReference type="Proteomes" id="UP000248857"/>
    </source>
</evidence>